<protein>
    <submittedName>
        <fullName evidence="1">Uncharacterized protein</fullName>
    </submittedName>
</protein>
<evidence type="ECO:0000313" key="2">
    <source>
        <dbReference type="Proteomes" id="UP001162992"/>
    </source>
</evidence>
<keyword evidence="2" id="KW-1185">Reference proteome</keyword>
<comment type="caution">
    <text evidence="1">The sequence shown here is derived from an EMBL/GenBank/DDBJ whole genome shotgun (WGS) entry which is preliminary data.</text>
</comment>
<gene>
    <name evidence="1" type="ORF">O6H91_15G082600</name>
</gene>
<name>A0ACC2BK60_DIPCM</name>
<dbReference type="EMBL" id="CM055106">
    <property type="protein sequence ID" value="KAJ7530170.1"/>
    <property type="molecule type" value="Genomic_DNA"/>
</dbReference>
<dbReference type="Proteomes" id="UP001162992">
    <property type="component" value="Chromosome 15"/>
</dbReference>
<reference evidence="2" key="1">
    <citation type="journal article" date="2024" name="Proc. Natl. Acad. Sci. U.S.A.">
        <title>Extraordinary preservation of gene collinearity over three hundred million years revealed in homosporous lycophytes.</title>
        <authorList>
            <person name="Li C."/>
            <person name="Wickell D."/>
            <person name="Kuo L.Y."/>
            <person name="Chen X."/>
            <person name="Nie B."/>
            <person name="Liao X."/>
            <person name="Peng D."/>
            <person name="Ji J."/>
            <person name="Jenkins J."/>
            <person name="Williams M."/>
            <person name="Shu S."/>
            <person name="Plott C."/>
            <person name="Barry K."/>
            <person name="Rajasekar S."/>
            <person name="Grimwood J."/>
            <person name="Han X."/>
            <person name="Sun S."/>
            <person name="Hou Z."/>
            <person name="He W."/>
            <person name="Dai G."/>
            <person name="Sun C."/>
            <person name="Schmutz J."/>
            <person name="Leebens-Mack J.H."/>
            <person name="Li F.W."/>
            <person name="Wang L."/>
        </authorList>
    </citation>
    <scope>NUCLEOTIDE SEQUENCE [LARGE SCALE GENOMIC DNA]</scope>
    <source>
        <strain evidence="2">cv. PW_Plant_1</strain>
    </source>
</reference>
<evidence type="ECO:0000313" key="1">
    <source>
        <dbReference type="EMBL" id="KAJ7530170.1"/>
    </source>
</evidence>
<sequence>MSWKCHGRSNAELITNLQKHGILSSKPAAEAMLKMDRADFVPDRHSSYIDAPQSIGYGATISAPHMHAYCLSMLEDHLKPGMSILDVGSGSGYLTAVIALMVGESGRTIGIEYVPELVEKSIEAIRNGPAGQLLESGTLSIHVVDGKQGYPGGAPYDAIHVGAAAAEIPQSLLEQLKPGGRMVIPVGKSMQELLVVDKHSDGSITEQHVMGVAYVPLV</sequence>
<accession>A0ACC2BK60</accession>
<organism evidence="1 2">
    <name type="scientific">Diphasiastrum complanatum</name>
    <name type="common">Issler's clubmoss</name>
    <name type="synonym">Lycopodium complanatum</name>
    <dbReference type="NCBI Taxonomy" id="34168"/>
    <lineage>
        <taxon>Eukaryota</taxon>
        <taxon>Viridiplantae</taxon>
        <taxon>Streptophyta</taxon>
        <taxon>Embryophyta</taxon>
        <taxon>Tracheophyta</taxon>
        <taxon>Lycopodiopsida</taxon>
        <taxon>Lycopodiales</taxon>
        <taxon>Lycopodiaceae</taxon>
        <taxon>Lycopodioideae</taxon>
        <taxon>Diphasiastrum</taxon>
    </lineage>
</organism>
<proteinExistence type="predicted"/>